<dbReference type="GeneID" id="70192772"/>
<feature type="compositionally biased region" description="Polar residues" evidence="3">
    <location>
        <begin position="371"/>
        <end position="382"/>
    </location>
</feature>
<comment type="caution">
    <text evidence="5">The sequence shown here is derived from an EMBL/GenBank/DDBJ whole genome shotgun (WGS) entry which is preliminary data.</text>
</comment>
<protein>
    <recommendedName>
        <fullName evidence="4">RRM domain-containing protein</fullName>
    </recommendedName>
</protein>
<dbReference type="RefSeq" id="XP_046016793.1">
    <property type="nucleotide sequence ID" value="XM_046163226.1"/>
</dbReference>
<name>A0A9P8YEY4_9PEZI</name>
<evidence type="ECO:0000256" key="1">
    <source>
        <dbReference type="ARBA" id="ARBA00022884"/>
    </source>
</evidence>
<evidence type="ECO:0000313" key="5">
    <source>
        <dbReference type="EMBL" id="KAH7037672.1"/>
    </source>
</evidence>
<dbReference type="EMBL" id="JAGTJQ010000002">
    <property type="protein sequence ID" value="KAH7037672.1"/>
    <property type="molecule type" value="Genomic_DNA"/>
</dbReference>
<feature type="domain" description="RRM" evidence="4">
    <location>
        <begin position="262"/>
        <end position="345"/>
    </location>
</feature>
<reference evidence="5" key="1">
    <citation type="journal article" date="2021" name="Nat. Commun.">
        <title>Genetic determinants of endophytism in the Arabidopsis root mycobiome.</title>
        <authorList>
            <person name="Mesny F."/>
            <person name="Miyauchi S."/>
            <person name="Thiergart T."/>
            <person name="Pickel B."/>
            <person name="Atanasova L."/>
            <person name="Karlsson M."/>
            <person name="Huettel B."/>
            <person name="Barry K.W."/>
            <person name="Haridas S."/>
            <person name="Chen C."/>
            <person name="Bauer D."/>
            <person name="Andreopoulos W."/>
            <person name="Pangilinan J."/>
            <person name="LaButti K."/>
            <person name="Riley R."/>
            <person name="Lipzen A."/>
            <person name="Clum A."/>
            <person name="Drula E."/>
            <person name="Henrissat B."/>
            <person name="Kohler A."/>
            <person name="Grigoriev I.V."/>
            <person name="Martin F.M."/>
            <person name="Hacquard S."/>
        </authorList>
    </citation>
    <scope>NUCLEOTIDE SEQUENCE</scope>
    <source>
        <strain evidence="5">MPI-CAGE-CH-0230</strain>
    </source>
</reference>
<evidence type="ECO:0000256" key="3">
    <source>
        <dbReference type="SAM" id="MobiDB-lite"/>
    </source>
</evidence>
<proteinExistence type="predicted"/>
<evidence type="ECO:0000259" key="4">
    <source>
        <dbReference type="PROSITE" id="PS50102"/>
    </source>
</evidence>
<dbReference type="PANTHER" id="PTHR23003">
    <property type="entry name" value="RNA RECOGNITION MOTIF RRM DOMAIN CONTAINING PROTEIN"/>
    <property type="match status" value="1"/>
</dbReference>
<evidence type="ECO:0000256" key="2">
    <source>
        <dbReference type="PROSITE-ProRule" id="PRU00176"/>
    </source>
</evidence>
<dbReference type="InterPro" id="IPR050374">
    <property type="entry name" value="RRT5_SRSF_SR"/>
</dbReference>
<dbReference type="AlphaFoldDB" id="A0A9P8YEY4"/>
<gene>
    <name evidence="5" type="ORF">B0I36DRAFT_69528</name>
</gene>
<dbReference type="InterPro" id="IPR012677">
    <property type="entry name" value="Nucleotide-bd_a/b_plait_sf"/>
</dbReference>
<dbReference type="Proteomes" id="UP000756346">
    <property type="component" value="Unassembled WGS sequence"/>
</dbReference>
<dbReference type="Gene3D" id="3.30.70.330">
    <property type="match status" value="2"/>
</dbReference>
<organism evidence="5 6">
    <name type="scientific">Microdochium trichocladiopsis</name>
    <dbReference type="NCBI Taxonomy" id="1682393"/>
    <lineage>
        <taxon>Eukaryota</taxon>
        <taxon>Fungi</taxon>
        <taxon>Dikarya</taxon>
        <taxon>Ascomycota</taxon>
        <taxon>Pezizomycotina</taxon>
        <taxon>Sordariomycetes</taxon>
        <taxon>Xylariomycetidae</taxon>
        <taxon>Xylariales</taxon>
        <taxon>Microdochiaceae</taxon>
        <taxon>Microdochium</taxon>
    </lineage>
</organism>
<dbReference type="GO" id="GO:0003729">
    <property type="term" value="F:mRNA binding"/>
    <property type="evidence" value="ECO:0007669"/>
    <property type="project" value="TreeGrafter"/>
</dbReference>
<dbReference type="GO" id="GO:0005737">
    <property type="term" value="C:cytoplasm"/>
    <property type="evidence" value="ECO:0007669"/>
    <property type="project" value="TreeGrafter"/>
</dbReference>
<feature type="region of interest" description="Disordered" evidence="3">
    <location>
        <begin position="110"/>
        <end position="142"/>
    </location>
</feature>
<dbReference type="OrthoDB" id="610462at2759"/>
<keyword evidence="6" id="KW-1185">Reference proteome</keyword>
<dbReference type="GO" id="GO:0005634">
    <property type="term" value="C:nucleus"/>
    <property type="evidence" value="ECO:0007669"/>
    <property type="project" value="TreeGrafter"/>
</dbReference>
<evidence type="ECO:0000313" key="6">
    <source>
        <dbReference type="Proteomes" id="UP000756346"/>
    </source>
</evidence>
<dbReference type="SMART" id="SM00360">
    <property type="entry name" value="RRM"/>
    <property type="match status" value="2"/>
</dbReference>
<feature type="region of interest" description="Disordered" evidence="3">
    <location>
        <begin position="351"/>
        <end position="409"/>
    </location>
</feature>
<dbReference type="SUPFAM" id="SSF54928">
    <property type="entry name" value="RNA-binding domain, RBD"/>
    <property type="match status" value="1"/>
</dbReference>
<dbReference type="PROSITE" id="PS50102">
    <property type="entry name" value="RRM"/>
    <property type="match status" value="1"/>
</dbReference>
<dbReference type="InterPro" id="IPR000504">
    <property type="entry name" value="RRM_dom"/>
</dbReference>
<sequence>MSLPRQTPINGTYQKRVPPGSQTNLYHILLSNLPWQTSWQQLKDHVRGVCPVERVEVFNESTTGWVSVRGRDNFEAAFNLLNGGIFNGRPLFADGKNATAPVMIKEPVEATTQAHRHAPSESKQTRRSSPASSRYQDAAPAVMPPLTPVPDQWFFMSPSCAVAPPTSDFPSHSSMQDTIYGYGSPPGFQPVLDKAGSRHRSTQHAWPVRISDHPTDSYYVPIQQSQPALHSKLNRQLGYEAELPASDHSAVPDLIHQYPAGHRVIIRHIAPHVTYGEFDHLLRHKIGRDVDSIVQLELPISESYDSNSGYAVATFHSEGAAVRAVRKFHGAKFENRLLKAELVIEGVAQNNSQRSMGSRKPARGDKEKTRLTSAHNENNSYNKKTRSSPKSGIIIANGSSSTRSTHQKL</sequence>
<dbReference type="Pfam" id="PF00076">
    <property type="entry name" value="RRM_1"/>
    <property type="match status" value="1"/>
</dbReference>
<keyword evidence="1 2" id="KW-0694">RNA-binding</keyword>
<feature type="compositionally biased region" description="Polar residues" evidence="3">
    <location>
        <begin position="397"/>
        <end position="409"/>
    </location>
</feature>
<accession>A0A9P8YEY4</accession>
<dbReference type="InterPro" id="IPR035979">
    <property type="entry name" value="RBD_domain_sf"/>
</dbReference>